<evidence type="ECO:0000256" key="1">
    <source>
        <dbReference type="ARBA" id="ARBA00022801"/>
    </source>
</evidence>
<keyword evidence="5" id="KW-1185">Reference proteome</keyword>
<dbReference type="NCBIfam" id="TIGR02258">
    <property type="entry name" value="2_5_ligase"/>
    <property type="match status" value="1"/>
</dbReference>
<comment type="function">
    <text evidence="2">Hydrolyzes RNA 2',3'-cyclic phosphodiester to an RNA 2'-phosphomonoester.</text>
</comment>
<dbReference type="AlphaFoldDB" id="A0A0S6VPX7"/>
<comment type="catalytic activity">
    <reaction evidence="2">
        <text>a 3'-end 2',3'-cyclophospho-ribonucleotide-RNA + H2O = a 3'-end 2'-phospho-ribonucleotide-RNA + H(+)</text>
        <dbReference type="Rhea" id="RHEA:11828"/>
        <dbReference type="Rhea" id="RHEA-COMP:10464"/>
        <dbReference type="Rhea" id="RHEA-COMP:17353"/>
        <dbReference type="ChEBI" id="CHEBI:15377"/>
        <dbReference type="ChEBI" id="CHEBI:15378"/>
        <dbReference type="ChEBI" id="CHEBI:83064"/>
        <dbReference type="ChEBI" id="CHEBI:173113"/>
        <dbReference type="EC" id="3.1.4.58"/>
    </reaction>
</comment>
<dbReference type="EMBL" id="DF820455">
    <property type="protein sequence ID" value="GAK49015.1"/>
    <property type="molecule type" value="Genomic_DNA"/>
</dbReference>
<dbReference type="PANTHER" id="PTHR35561:SF1">
    <property type="entry name" value="RNA 2',3'-CYCLIC PHOSPHODIESTERASE"/>
    <property type="match status" value="1"/>
</dbReference>
<evidence type="ECO:0000313" key="4">
    <source>
        <dbReference type="EMBL" id="GAK49015.1"/>
    </source>
</evidence>
<reference evidence="4" key="1">
    <citation type="journal article" date="2015" name="PeerJ">
        <title>First genomic representation of candidate bacterial phylum KSB3 points to enhanced environmental sensing as a trigger of wastewater bulking.</title>
        <authorList>
            <person name="Sekiguchi Y."/>
            <person name="Ohashi A."/>
            <person name="Parks D.H."/>
            <person name="Yamauchi T."/>
            <person name="Tyson G.W."/>
            <person name="Hugenholtz P."/>
        </authorList>
    </citation>
    <scope>NUCLEOTIDE SEQUENCE [LARGE SCALE GENOMIC DNA]</scope>
</reference>
<feature type="short sequence motif" description="HXTX 1" evidence="2">
    <location>
        <begin position="63"/>
        <end position="66"/>
    </location>
</feature>
<dbReference type="GO" id="GO:0008664">
    <property type="term" value="F:RNA 2',3'-cyclic 3'-phosphodiesterase activity"/>
    <property type="evidence" value="ECO:0007669"/>
    <property type="project" value="UniProtKB-EC"/>
</dbReference>
<dbReference type="GO" id="GO:0016874">
    <property type="term" value="F:ligase activity"/>
    <property type="evidence" value="ECO:0007669"/>
    <property type="project" value="UniProtKB-KW"/>
</dbReference>
<evidence type="ECO:0000259" key="3">
    <source>
        <dbReference type="Pfam" id="PF02834"/>
    </source>
</evidence>
<dbReference type="InterPro" id="IPR014051">
    <property type="entry name" value="Phosphoesterase_HXTX"/>
</dbReference>
<dbReference type="HOGENOM" id="CLU_081251_3_4_0"/>
<feature type="active site" description="Proton acceptor" evidence="2">
    <location>
        <position position="151"/>
    </location>
</feature>
<dbReference type="InterPro" id="IPR004175">
    <property type="entry name" value="RNA_CPDase"/>
</dbReference>
<dbReference type="PANTHER" id="PTHR35561">
    <property type="entry name" value="RNA 2',3'-CYCLIC PHOSPHODIESTERASE"/>
    <property type="match status" value="1"/>
</dbReference>
<evidence type="ECO:0000313" key="5">
    <source>
        <dbReference type="Proteomes" id="UP000030700"/>
    </source>
</evidence>
<sequence length="211" mass="23179">MLSRDVRMGGALKSRRCAKNMDGIRTFIAIKISQEIQEKLAGIQEKLKQADAQVSWVKPDNIHLTLNFLGDIQEAQIPAILDAMSASAKSVAPFAIQVGYAGAFPNMNFPRVIWIGVTDDEDGSLKTLEADLSPRLEKLGFQGESGRFQPHLTLGRVRSQKNKSSLFRAIEGIVNIWVGVCSVDALYLIRSELKSTGSEYTEIGKVNLGTK</sequence>
<feature type="active site" description="Proton donor" evidence="2">
    <location>
        <position position="63"/>
    </location>
</feature>
<dbReference type="HAMAP" id="MF_01940">
    <property type="entry name" value="RNA_CPDase"/>
    <property type="match status" value="1"/>
</dbReference>
<evidence type="ECO:0000256" key="2">
    <source>
        <dbReference type="HAMAP-Rule" id="MF_01940"/>
    </source>
</evidence>
<comment type="similarity">
    <text evidence="2">Belongs to the 2H phosphoesterase superfamily. ThpR family.</text>
</comment>
<dbReference type="EC" id="3.1.4.58" evidence="2"/>
<dbReference type="InterPro" id="IPR009097">
    <property type="entry name" value="Cyclic_Pdiesterase"/>
</dbReference>
<organism evidence="4">
    <name type="scientific">Candidatus Moduliflexus flocculans</name>
    <dbReference type="NCBI Taxonomy" id="1499966"/>
    <lineage>
        <taxon>Bacteria</taxon>
        <taxon>Candidatus Moduliflexota</taxon>
        <taxon>Candidatus Moduliflexia</taxon>
        <taxon>Candidatus Moduliflexales</taxon>
        <taxon>Candidatus Moduliflexaceae</taxon>
    </lineage>
</organism>
<dbReference type="Gene3D" id="3.90.1140.10">
    <property type="entry name" value="Cyclic phosphodiesterase"/>
    <property type="match status" value="1"/>
</dbReference>
<keyword evidence="1 2" id="KW-0378">Hydrolase</keyword>
<dbReference type="STRING" id="1499966.U14_00233"/>
<dbReference type="Proteomes" id="UP000030700">
    <property type="component" value="Unassembled WGS sequence"/>
</dbReference>
<name>A0A0S6VPX7_9BACT</name>
<protein>
    <recommendedName>
        <fullName evidence="2">RNA 2',3'-cyclic phosphodiesterase</fullName>
        <shortName evidence="2">RNA 2',3'-CPDase</shortName>
        <ecNumber evidence="2">3.1.4.58</ecNumber>
    </recommendedName>
</protein>
<dbReference type="GO" id="GO:0004113">
    <property type="term" value="F:2',3'-cyclic-nucleotide 3'-phosphodiesterase activity"/>
    <property type="evidence" value="ECO:0007669"/>
    <property type="project" value="InterPro"/>
</dbReference>
<feature type="short sequence motif" description="HXTX 2" evidence="2">
    <location>
        <begin position="151"/>
        <end position="154"/>
    </location>
</feature>
<dbReference type="Pfam" id="PF02834">
    <property type="entry name" value="LigT_PEase"/>
    <property type="match status" value="1"/>
</dbReference>
<feature type="domain" description="Phosphoesterase HXTX" evidence="3">
    <location>
        <begin position="30"/>
        <end position="114"/>
    </location>
</feature>
<proteinExistence type="inferred from homology"/>
<keyword evidence="4" id="KW-0436">Ligase</keyword>
<dbReference type="SUPFAM" id="SSF55144">
    <property type="entry name" value="LigT-like"/>
    <property type="match status" value="1"/>
</dbReference>
<gene>
    <name evidence="4" type="ORF">U14_00233</name>
</gene>
<accession>A0A0S6VPX7</accession>